<evidence type="ECO:0000256" key="1">
    <source>
        <dbReference type="SAM" id="MobiDB-lite"/>
    </source>
</evidence>
<proteinExistence type="predicted"/>
<evidence type="ECO:0000313" key="2">
    <source>
        <dbReference type="EMBL" id="CDZ96866.1"/>
    </source>
</evidence>
<sequence length="128" mass="13779">MIRWRGGIAQGPGQGEGEGVQQERMNAQYPNEFSPAPPRPWPKATKGLRAPLPAAFLWVFLGSPESYTARPTNTMSILLRSSTTTSLVNPDTPPAAQQTQTNREHAGGHVGSTAFHRLPPSPLLPGDL</sequence>
<dbReference type="AlphaFoldDB" id="A0A0F7SEK7"/>
<feature type="region of interest" description="Disordered" evidence="1">
    <location>
        <begin position="1"/>
        <end position="46"/>
    </location>
</feature>
<name>A0A0F7SEK7_PHARH</name>
<protein>
    <submittedName>
        <fullName evidence="2">Uncharacterized protein</fullName>
    </submittedName>
</protein>
<feature type="compositionally biased region" description="Pro residues" evidence="1">
    <location>
        <begin position="119"/>
        <end position="128"/>
    </location>
</feature>
<reference evidence="2" key="1">
    <citation type="submission" date="2014-08" db="EMBL/GenBank/DDBJ databases">
        <authorList>
            <person name="Sharma Rahul"/>
            <person name="Thines Marco"/>
        </authorList>
    </citation>
    <scope>NUCLEOTIDE SEQUENCE</scope>
</reference>
<organism evidence="2">
    <name type="scientific">Phaffia rhodozyma</name>
    <name type="common">Yeast</name>
    <name type="synonym">Xanthophyllomyces dendrorhous</name>
    <dbReference type="NCBI Taxonomy" id="264483"/>
    <lineage>
        <taxon>Eukaryota</taxon>
        <taxon>Fungi</taxon>
        <taxon>Dikarya</taxon>
        <taxon>Basidiomycota</taxon>
        <taxon>Agaricomycotina</taxon>
        <taxon>Tremellomycetes</taxon>
        <taxon>Cystofilobasidiales</taxon>
        <taxon>Mrakiaceae</taxon>
        <taxon>Phaffia</taxon>
    </lineage>
</organism>
<dbReference type="EMBL" id="LN483167">
    <property type="protein sequence ID" value="CDZ96866.1"/>
    <property type="molecule type" value="Genomic_DNA"/>
</dbReference>
<feature type="compositionally biased region" description="Gly residues" evidence="1">
    <location>
        <begin position="8"/>
        <end position="18"/>
    </location>
</feature>
<accession>A0A0F7SEK7</accession>
<feature type="region of interest" description="Disordered" evidence="1">
    <location>
        <begin position="84"/>
        <end position="128"/>
    </location>
</feature>